<evidence type="ECO:0000256" key="2">
    <source>
        <dbReference type="ARBA" id="ARBA00023027"/>
    </source>
</evidence>
<dbReference type="PANTHER" id="PTHR13871:SF96">
    <property type="entry name" value="THIOREDOXIN DOMAIN-CONTAINING PROTEIN"/>
    <property type="match status" value="1"/>
</dbReference>
<reference evidence="4" key="1">
    <citation type="submission" date="2023-02" db="EMBL/GenBank/DDBJ databases">
        <title>Genome of toxic invasive species Heracleum sosnowskyi carries increased number of genes despite the absence of recent whole-genome duplications.</title>
        <authorList>
            <person name="Schelkunov M."/>
            <person name="Shtratnikova V."/>
            <person name="Makarenko M."/>
            <person name="Klepikova A."/>
            <person name="Omelchenko D."/>
            <person name="Novikova G."/>
            <person name="Obukhova E."/>
            <person name="Bogdanov V."/>
            <person name="Penin A."/>
            <person name="Logacheva M."/>
        </authorList>
    </citation>
    <scope>NUCLEOTIDE SEQUENCE</scope>
    <source>
        <strain evidence="4">Hsosn_3</strain>
        <tissue evidence="4">Leaf</tissue>
    </source>
</reference>
<dbReference type="Proteomes" id="UP001237642">
    <property type="component" value="Unassembled WGS sequence"/>
</dbReference>
<accession>A0AAD8GPW4</accession>
<dbReference type="PANTHER" id="PTHR13871">
    <property type="entry name" value="THIOREDOXIN"/>
    <property type="match status" value="1"/>
</dbReference>
<reference evidence="4" key="2">
    <citation type="submission" date="2023-05" db="EMBL/GenBank/DDBJ databases">
        <authorList>
            <person name="Schelkunov M.I."/>
        </authorList>
    </citation>
    <scope>NUCLEOTIDE SEQUENCE</scope>
    <source>
        <strain evidence="4">Hsosn_3</strain>
        <tissue evidence="4">Leaf</tissue>
    </source>
</reference>
<feature type="compositionally biased region" description="Basic residues" evidence="3">
    <location>
        <begin position="32"/>
        <end position="43"/>
    </location>
</feature>
<evidence type="ECO:0000256" key="1">
    <source>
        <dbReference type="ARBA" id="ARBA00023002"/>
    </source>
</evidence>
<evidence type="ECO:0000256" key="3">
    <source>
        <dbReference type="SAM" id="MobiDB-lite"/>
    </source>
</evidence>
<dbReference type="GO" id="GO:0016491">
    <property type="term" value="F:oxidoreductase activity"/>
    <property type="evidence" value="ECO:0007669"/>
    <property type="project" value="UniProtKB-KW"/>
</dbReference>
<feature type="compositionally biased region" description="Basic and acidic residues" evidence="3">
    <location>
        <begin position="22"/>
        <end position="31"/>
    </location>
</feature>
<proteinExistence type="predicted"/>
<comment type="caution">
    <text evidence="4">The sequence shown here is derived from an EMBL/GenBank/DDBJ whole genome shotgun (WGS) entry which is preliminary data.</text>
</comment>
<evidence type="ECO:0000313" key="4">
    <source>
        <dbReference type="EMBL" id="KAK1352079.1"/>
    </source>
</evidence>
<protein>
    <submittedName>
        <fullName evidence="4">Uncharacterized protein</fullName>
    </submittedName>
</protein>
<keyword evidence="1" id="KW-0560">Oxidoreductase</keyword>
<evidence type="ECO:0000313" key="5">
    <source>
        <dbReference type="Proteomes" id="UP001237642"/>
    </source>
</evidence>
<name>A0AAD8GPW4_9APIA</name>
<gene>
    <name evidence="4" type="ORF">POM88_053793</name>
</gene>
<dbReference type="AlphaFoldDB" id="A0AAD8GPW4"/>
<feature type="compositionally biased region" description="Basic residues" evidence="3">
    <location>
        <begin position="1"/>
        <end position="11"/>
    </location>
</feature>
<keyword evidence="5" id="KW-1185">Reference proteome</keyword>
<sequence>MKRNLMAIKKRRAEETQFSSTERTDKETEIKIKRRGRRKRRRGERVERVGDNYTNSFRQFEMSSVPRREAYVWTDERLQELVTKFYDYVCSETTYDSYMLVLNHLREPLLLNFADEEVNDTPEDIDIIEKLSELADCYKNKNYSYFNLKLRLGTFICKKLRWLVKHERFNEYLPPSAKPMRVTVVELDGYPGKSFCWTDCRLKALVFQYYAYLQELSHVKGTTEMNGKIFLAELKRRLPYKVNIKDIRSKLTMIFHEYQCKRSGYRSFRIRIGKDVCYIFDQLVAHKDYAIFEKTDETSVKSCGTSSSKRSRTNADIRNAERKADIHRVALELEDLELNEDQIGSALFKLTNPNMQIGFWACRTRGIRRHFVLHMLNQTYPFSNCPDNPHLKYHGAKDQETQGETKIIRKGDTISLQDLLFTKDRDYLVRYNGDQQVKAAHLTDGCELFERYGGLGYPFSDEWIEYLEIQDAETAKKPSLNALLGSLKRNYVISNKRDKVPIDNLEEKVVALYFYEEDEKMGARFNFLNLLERGSYSFLTVRMRRQQRQYGSNAEVEATRGTLKTEGKNMCMPGAVSVFEAEVMAVKEALSWMMVRQFQRVIIESDSLLTVHACFYFDSGTLL</sequence>
<dbReference type="InterPro" id="IPR052259">
    <property type="entry name" value="Nucleoredoxin-like"/>
</dbReference>
<feature type="region of interest" description="Disordered" evidence="3">
    <location>
        <begin position="1"/>
        <end position="45"/>
    </location>
</feature>
<organism evidence="4 5">
    <name type="scientific">Heracleum sosnowskyi</name>
    <dbReference type="NCBI Taxonomy" id="360622"/>
    <lineage>
        <taxon>Eukaryota</taxon>
        <taxon>Viridiplantae</taxon>
        <taxon>Streptophyta</taxon>
        <taxon>Embryophyta</taxon>
        <taxon>Tracheophyta</taxon>
        <taxon>Spermatophyta</taxon>
        <taxon>Magnoliopsida</taxon>
        <taxon>eudicotyledons</taxon>
        <taxon>Gunneridae</taxon>
        <taxon>Pentapetalae</taxon>
        <taxon>asterids</taxon>
        <taxon>campanulids</taxon>
        <taxon>Apiales</taxon>
        <taxon>Apiaceae</taxon>
        <taxon>Apioideae</taxon>
        <taxon>apioid superclade</taxon>
        <taxon>Tordylieae</taxon>
        <taxon>Tordyliinae</taxon>
        <taxon>Heracleum</taxon>
    </lineage>
</organism>
<dbReference type="EMBL" id="JAUIZM010000020">
    <property type="protein sequence ID" value="KAK1352079.1"/>
    <property type="molecule type" value="Genomic_DNA"/>
</dbReference>
<keyword evidence="2" id="KW-0520">NAD</keyword>